<sequence length="214" mass="24253">MPVISISDLSELRTVIRANNRVIVNFGRSECKGCQFMDPIYRRLSDEYDNIVFVLVDIGKEGAMVEKYKIELIPTFKFFEHSVEAGEVAGTIVCSLKEGVKIQRSRLLSTTMPIVSVDDSDHFYRLLNSYQKVVVDFTASWCGPCRHMSPIFSDLSGRYRDILFLTVDIDKVGGIARDYNVTSLPTFKAFYGRRQQNTVVGANRPGLEYAIRSL</sequence>
<dbReference type="CDD" id="cd02947">
    <property type="entry name" value="TRX_family"/>
    <property type="match status" value="2"/>
</dbReference>
<dbReference type="Pfam" id="PF00085">
    <property type="entry name" value="Thioredoxin"/>
    <property type="match status" value="2"/>
</dbReference>
<keyword evidence="4" id="KW-1185">Reference proteome</keyword>
<dbReference type="InterPro" id="IPR013766">
    <property type="entry name" value="Thioredoxin_domain"/>
</dbReference>
<dbReference type="SUPFAM" id="SSF52833">
    <property type="entry name" value="Thioredoxin-like"/>
    <property type="match status" value="2"/>
</dbReference>
<dbReference type="EMBL" id="JANBTX010000251">
    <property type="protein sequence ID" value="KAJ2683880.1"/>
    <property type="molecule type" value="Genomic_DNA"/>
</dbReference>
<dbReference type="InterPro" id="IPR017937">
    <property type="entry name" value="Thioredoxin_CS"/>
</dbReference>
<dbReference type="InterPro" id="IPR036249">
    <property type="entry name" value="Thioredoxin-like_sf"/>
</dbReference>
<dbReference type="Gene3D" id="3.40.30.10">
    <property type="entry name" value="Glutaredoxin"/>
    <property type="match status" value="2"/>
</dbReference>
<accession>A0A9W8L2V7</accession>
<evidence type="ECO:0000313" key="3">
    <source>
        <dbReference type="EMBL" id="KAJ2683880.1"/>
    </source>
</evidence>
<dbReference type="PROSITE" id="PS51352">
    <property type="entry name" value="THIOREDOXIN_2"/>
    <property type="match status" value="1"/>
</dbReference>
<evidence type="ECO:0000256" key="1">
    <source>
        <dbReference type="ARBA" id="ARBA00023157"/>
    </source>
</evidence>
<organism evidence="3 4">
    <name type="scientific">Coemansia spiralis</name>
    <dbReference type="NCBI Taxonomy" id="417178"/>
    <lineage>
        <taxon>Eukaryota</taxon>
        <taxon>Fungi</taxon>
        <taxon>Fungi incertae sedis</taxon>
        <taxon>Zoopagomycota</taxon>
        <taxon>Kickxellomycotina</taxon>
        <taxon>Kickxellomycetes</taxon>
        <taxon>Kickxellales</taxon>
        <taxon>Kickxellaceae</taxon>
        <taxon>Coemansia</taxon>
    </lineage>
</organism>
<dbReference type="PROSITE" id="PS00194">
    <property type="entry name" value="THIOREDOXIN_1"/>
    <property type="match status" value="1"/>
</dbReference>
<proteinExistence type="predicted"/>
<evidence type="ECO:0000259" key="2">
    <source>
        <dbReference type="PROSITE" id="PS51352"/>
    </source>
</evidence>
<dbReference type="PANTHER" id="PTHR46115">
    <property type="entry name" value="THIOREDOXIN-LIKE PROTEIN 1"/>
    <property type="match status" value="1"/>
</dbReference>
<dbReference type="AlphaFoldDB" id="A0A9W8L2V7"/>
<reference evidence="3" key="1">
    <citation type="submission" date="2022-07" db="EMBL/GenBank/DDBJ databases">
        <title>Phylogenomic reconstructions and comparative analyses of Kickxellomycotina fungi.</title>
        <authorList>
            <person name="Reynolds N.K."/>
            <person name="Stajich J.E."/>
            <person name="Barry K."/>
            <person name="Grigoriev I.V."/>
            <person name="Crous P."/>
            <person name="Smith M.E."/>
        </authorList>
    </citation>
    <scope>NUCLEOTIDE SEQUENCE</scope>
    <source>
        <strain evidence="3">CBS 109367</strain>
    </source>
</reference>
<protein>
    <recommendedName>
        <fullName evidence="2">Thioredoxin domain-containing protein</fullName>
    </recommendedName>
</protein>
<dbReference type="PRINTS" id="PR00421">
    <property type="entry name" value="THIOREDOXIN"/>
</dbReference>
<comment type="caution">
    <text evidence="3">The sequence shown here is derived from an EMBL/GenBank/DDBJ whole genome shotgun (WGS) entry which is preliminary data.</text>
</comment>
<keyword evidence="1" id="KW-1015">Disulfide bond</keyword>
<dbReference type="Proteomes" id="UP001151516">
    <property type="component" value="Unassembled WGS sequence"/>
</dbReference>
<dbReference type="OrthoDB" id="2121326at2759"/>
<name>A0A9W8L2V7_9FUNG</name>
<evidence type="ECO:0000313" key="4">
    <source>
        <dbReference type="Proteomes" id="UP001151516"/>
    </source>
</evidence>
<gene>
    <name evidence="3" type="ORF">IWW39_005245</name>
</gene>
<feature type="domain" description="Thioredoxin" evidence="2">
    <location>
        <begin position="96"/>
        <end position="214"/>
    </location>
</feature>